<protein>
    <recommendedName>
        <fullName evidence="13">Cytochrome P450</fullName>
    </recommendedName>
</protein>
<comment type="cofactor">
    <cofactor evidence="1">
        <name>heme</name>
        <dbReference type="ChEBI" id="CHEBI:30413"/>
    </cofactor>
</comment>
<evidence type="ECO:0000256" key="5">
    <source>
        <dbReference type="ARBA" id="ARBA00022723"/>
    </source>
</evidence>
<dbReference type="PANTHER" id="PTHR24305">
    <property type="entry name" value="CYTOCHROME P450"/>
    <property type="match status" value="1"/>
</dbReference>
<evidence type="ECO:0000256" key="8">
    <source>
        <dbReference type="ARBA" id="ARBA00023033"/>
    </source>
</evidence>
<keyword evidence="4" id="KW-0349">Heme</keyword>
<keyword evidence="9" id="KW-1133">Transmembrane helix</keyword>
<dbReference type="EMBL" id="CAJMWV010000553">
    <property type="protein sequence ID" value="CAE6403578.1"/>
    <property type="molecule type" value="Genomic_DNA"/>
</dbReference>
<keyword evidence="8" id="KW-0503">Monooxygenase</keyword>
<evidence type="ECO:0000256" key="4">
    <source>
        <dbReference type="ARBA" id="ARBA00022617"/>
    </source>
</evidence>
<keyword evidence="9" id="KW-0472">Membrane</keyword>
<dbReference type="Pfam" id="PF00067">
    <property type="entry name" value="p450"/>
    <property type="match status" value="1"/>
</dbReference>
<keyword evidence="9" id="KW-0812">Transmembrane</keyword>
<dbReference type="GO" id="GO:0004497">
    <property type="term" value="F:monooxygenase activity"/>
    <property type="evidence" value="ECO:0007669"/>
    <property type="project" value="UniProtKB-KW"/>
</dbReference>
<reference evidence="11" key="1">
    <citation type="submission" date="2021-01" db="EMBL/GenBank/DDBJ databases">
        <authorList>
            <person name="Kaushik A."/>
        </authorList>
    </citation>
    <scope>NUCLEOTIDE SEQUENCE</scope>
    <source>
        <strain evidence="11">AG3-1AP</strain>
    </source>
</reference>
<keyword evidence="6" id="KW-0560">Oxidoreductase</keyword>
<dbReference type="InterPro" id="IPR002401">
    <property type="entry name" value="Cyt_P450_E_grp-I"/>
</dbReference>
<evidence type="ECO:0000313" key="11">
    <source>
        <dbReference type="EMBL" id="CAE6403578.1"/>
    </source>
</evidence>
<dbReference type="SUPFAM" id="SSF48264">
    <property type="entry name" value="Cytochrome P450"/>
    <property type="match status" value="1"/>
</dbReference>
<dbReference type="AlphaFoldDB" id="A0A8H2WQ89"/>
<dbReference type="InterPro" id="IPR036396">
    <property type="entry name" value="Cyt_P450_sf"/>
</dbReference>
<evidence type="ECO:0000313" key="12">
    <source>
        <dbReference type="Proteomes" id="UP000663831"/>
    </source>
</evidence>
<gene>
    <name evidence="11" type="ORF">RDB_LOCUS16302</name>
</gene>
<comment type="caution">
    <text evidence="11">The sequence shown here is derived from an EMBL/GenBank/DDBJ whole genome shotgun (WGS) entry which is preliminary data.</text>
</comment>
<name>A0A8H2WQ89_9AGAM</name>
<organism evidence="11 12">
    <name type="scientific">Rhizoctonia solani</name>
    <dbReference type="NCBI Taxonomy" id="456999"/>
    <lineage>
        <taxon>Eukaryota</taxon>
        <taxon>Fungi</taxon>
        <taxon>Dikarya</taxon>
        <taxon>Basidiomycota</taxon>
        <taxon>Agaricomycotina</taxon>
        <taxon>Agaricomycetes</taxon>
        <taxon>Cantharellales</taxon>
        <taxon>Ceratobasidiaceae</taxon>
        <taxon>Rhizoctonia</taxon>
    </lineage>
</organism>
<evidence type="ECO:0000256" key="7">
    <source>
        <dbReference type="ARBA" id="ARBA00023004"/>
    </source>
</evidence>
<keyword evidence="5" id="KW-0479">Metal-binding</keyword>
<dbReference type="PRINTS" id="PR00463">
    <property type="entry name" value="EP450I"/>
</dbReference>
<dbReference type="GO" id="GO:0005506">
    <property type="term" value="F:iron ion binding"/>
    <property type="evidence" value="ECO:0007669"/>
    <property type="project" value="InterPro"/>
</dbReference>
<dbReference type="Proteomes" id="UP000663831">
    <property type="component" value="Unassembled WGS sequence"/>
</dbReference>
<proteinExistence type="inferred from homology"/>
<evidence type="ECO:0000256" key="6">
    <source>
        <dbReference type="ARBA" id="ARBA00023002"/>
    </source>
</evidence>
<comment type="similarity">
    <text evidence="3">Belongs to the cytochrome P450 family.</text>
</comment>
<evidence type="ECO:0000256" key="10">
    <source>
        <dbReference type="SAM" id="SignalP"/>
    </source>
</evidence>
<dbReference type="InterPro" id="IPR050121">
    <property type="entry name" value="Cytochrome_P450_monoxygenase"/>
</dbReference>
<dbReference type="InterPro" id="IPR001128">
    <property type="entry name" value="Cyt_P450"/>
</dbReference>
<keyword evidence="10" id="KW-0732">Signal</keyword>
<evidence type="ECO:0000256" key="3">
    <source>
        <dbReference type="ARBA" id="ARBA00010617"/>
    </source>
</evidence>
<dbReference type="GO" id="GO:0020037">
    <property type="term" value="F:heme binding"/>
    <property type="evidence" value="ECO:0007669"/>
    <property type="project" value="InterPro"/>
</dbReference>
<dbReference type="Gene3D" id="1.10.630.10">
    <property type="entry name" value="Cytochrome P450"/>
    <property type="match status" value="1"/>
</dbReference>
<comment type="pathway">
    <text evidence="2">Secondary metabolite biosynthesis.</text>
</comment>
<feature type="chain" id="PRO_5034233516" description="Cytochrome P450" evidence="10">
    <location>
        <begin position="23"/>
        <end position="503"/>
    </location>
</feature>
<evidence type="ECO:0000256" key="1">
    <source>
        <dbReference type="ARBA" id="ARBA00001971"/>
    </source>
</evidence>
<evidence type="ECO:0008006" key="13">
    <source>
        <dbReference type="Google" id="ProtNLM"/>
    </source>
</evidence>
<evidence type="ECO:0000256" key="2">
    <source>
        <dbReference type="ARBA" id="ARBA00005179"/>
    </source>
</evidence>
<keyword evidence="7" id="KW-0408">Iron</keyword>
<accession>A0A8H2WQ89</accession>
<sequence>MIRVVSFCFLLSATLLVAAVMSDLDYGPVATLLSCPTTLLIVSLILGFVACAGFSLAKSATALHELDGPRSSSLLLGHLQLFFDPIKGMTTQNELLNTYGSVCKLKGVLGADQLWVSDPRAMHEILVKSHQQFLQPGSITTWMDLLIGPNVLTAIGHKHKTQRKILNPAFTATHMRNFCRKLQEIIKLKIQAQGGNTGVVDMFKWLNVAALEMMGQAGFGYSFDALKPGIEEIDYLNASHAIRTLIFKLWYVTPILPWLVRIGSARFRRVIVQSLPLGSIQALRNAVDVLNVVAVKIYHLKKEESDKLKFDSDGQFGRDVMSSLLLQNNMVAPEEAMDEEEIISEVNALILAAHESTSAALARVIKVLAEHPDIQSKLRNEIREAHEAYGEELSYDQLNSLTYLDAVCRESLRLYAPAPFLIRVAQEDWTIPLLYPGKSGRGEEAITQVPVRKGSFIYLSLDGANRDKRTWGEDSNVFRPSRWVDPAPLSLQASRMPGIYSSL</sequence>
<feature type="transmembrane region" description="Helical" evidence="9">
    <location>
        <begin position="38"/>
        <end position="57"/>
    </location>
</feature>
<feature type="signal peptide" evidence="10">
    <location>
        <begin position="1"/>
        <end position="22"/>
    </location>
</feature>
<dbReference type="GO" id="GO:0016705">
    <property type="term" value="F:oxidoreductase activity, acting on paired donors, with incorporation or reduction of molecular oxygen"/>
    <property type="evidence" value="ECO:0007669"/>
    <property type="project" value="InterPro"/>
</dbReference>
<dbReference type="PANTHER" id="PTHR24305:SF166">
    <property type="entry name" value="CYTOCHROME P450 12A4, MITOCHONDRIAL-RELATED"/>
    <property type="match status" value="1"/>
</dbReference>
<evidence type="ECO:0000256" key="9">
    <source>
        <dbReference type="SAM" id="Phobius"/>
    </source>
</evidence>